<sequence>MEAVLSDRGQFLGGSAMERKGCTPQTSWSKRVRFVGPFYPSANGTVPCVGRGSMGFKEKVKWVMWHMHLKTI</sequence>
<dbReference type="EMBL" id="AP015037">
    <property type="protein sequence ID" value="BAT85716.1"/>
    <property type="molecule type" value="Genomic_DNA"/>
</dbReference>
<proteinExistence type="predicted"/>
<protein>
    <submittedName>
        <fullName evidence="1">Uncharacterized protein</fullName>
    </submittedName>
</protein>
<dbReference type="AlphaFoldDB" id="A0A0S3RYQ3"/>
<reference evidence="1 2" key="1">
    <citation type="journal article" date="2015" name="Sci. Rep.">
        <title>The power of single molecule real-time sequencing technology in the de novo assembly of a eukaryotic genome.</title>
        <authorList>
            <person name="Sakai H."/>
            <person name="Naito K."/>
            <person name="Ogiso-Tanaka E."/>
            <person name="Takahashi Y."/>
            <person name="Iseki K."/>
            <person name="Muto C."/>
            <person name="Satou K."/>
            <person name="Teruya K."/>
            <person name="Shiroma A."/>
            <person name="Shimoji M."/>
            <person name="Hirano T."/>
            <person name="Itoh T."/>
            <person name="Kaga A."/>
            <person name="Tomooka N."/>
        </authorList>
    </citation>
    <scope>NUCLEOTIDE SEQUENCE [LARGE SCALE GENOMIC DNA]</scope>
    <source>
        <strain evidence="2">cv. Shumari</strain>
    </source>
</reference>
<keyword evidence="2" id="KW-1185">Reference proteome</keyword>
<organism evidence="1 2">
    <name type="scientific">Vigna angularis var. angularis</name>
    <dbReference type="NCBI Taxonomy" id="157739"/>
    <lineage>
        <taxon>Eukaryota</taxon>
        <taxon>Viridiplantae</taxon>
        <taxon>Streptophyta</taxon>
        <taxon>Embryophyta</taxon>
        <taxon>Tracheophyta</taxon>
        <taxon>Spermatophyta</taxon>
        <taxon>Magnoliopsida</taxon>
        <taxon>eudicotyledons</taxon>
        <taxon>Gunneridae</taxon>
        <taxon>Pentapetalae</taxon>
        <taxon>rosids</taxon>
        <taxon>fabids</taxon>
        <taxon>Fabales</taxon>
        <taxon>Fabaceae</taxon>
        <taxon>Papilionoideae</taxon>
        <taxon>50 kb inversion clade</taxon>
        <taxon>NPAAA clade</taxon>
        <taxon>indigoferoid/millettioid clade</taxon>
        <taxon>Phaseoleae</taxon>
        <taxon>Vigna</taxon>
    </lineage>
</organism>
<evidence type="ECO:0000313" key="1">
    <source>
        <dbReference type="EMBL" id="BAT85716.1"/>
    </source>
</evidence>
<name>A0A0S3RYQ3_PHAAN</name>
<gene>
    <name evidence="1" type="primary">Vigan.04G329300</name>
    <name evidence="1" type="ORF">VIGAN_04329300</name>
</gene>
<evidence type="ECO:0000313" key="2">
    <source>
        <dbReference type="Proteomes" id="UP000291084"/>
    </source>
</evidence>
<dbReference type="Proteomes" id="UP000291084">
    <property type="component" value="Chromosome 4"/>
</dbReference>
<accession>A0A0S3RYQ3</accession>